<feature type="compositionally biased region" description="Basic and acidic residues" evidence="1">
    <location>
        <begin position="250"/>
        <end position="269"/>
    </location>
</feature>
<dbReference type="Proteomes" id="UP001454036">
    <property type="component" value="Unassembled WGS sequence"/>
</dbReference>
<feature type="domain" description="Calmodulin-binding" evidence="2">
    <location>
        <begin position="440"/>
        <end position="553"/>
    </location>
</feature>
<dbReference type="EMBL" id="BAABME010000206">
    <property type="protein sequence ID" value="GAA0140685.1"/>
    <property type="molecule type" value="Genomic_DNA"/>
</dbReference>
<feature type="compositionally biased region" description="Polar residues" evidence="1">
    <location>
        <begin position="424"/>
        <end position="433"/>
    </location>
</feature>
<feature type="compositionally biased region" description="Basic and acidic residues" evidence="1">
    <location>
        <begin position="405"/>
        <end position="423"/>
    </location>
</feature>
<keyword evidence="4" id="KW-1185">Reference proteome</keyword>
<evidence type="ECO:0000313" key="3">
    <source>
        <dbReference type="EMBL" id="GAA0140685.1"/>
    </source>
</evidence>
<feature type="region of interest" description="Disordered" evidence="1">
    <location>
        <begin position="212"/>
        <end position="274"/>
    </location>
</feature>
<name>A0AAV3NMY4_LITER</name>
<organism evidence="3 4">
    <name type="scientific">Lithospermum erythrorhizon</name>
    <name type="common">Purple gromwell</name>
    <name type="synonym">Lithospermum officinale var. erythrorhizon</name>
    <dbReference type="NCBI Taxonomy" id="34254"/>
    <lineage>
        <taxon>Eukaryota</taxon>
        <taxon>Viridiplantae</taxon>
        <taxon>Streptophyta</taxon>
        <taxon>Embryophyta</taxon>
        <taxon>Tracheophyta</taxon>
        <taxon>Spermatophyta</taxon>
        <taxon>Magnoliopsida</taxon>
        <taxon>eudicotyledons</taxon>
        <taxon>Gunneridae</taxon>
        <taxon>Pentapetalae</taxon>
        <taxon>asterids</taxon>
        <taxon>lamiids</taxon>
        <taxon>Boraginales</taxon>
        <taxon>Boraginaceae</taxon>
        <taxon>Boraginoideae</taxon>
        <taxon>Lithospermeae</taxon>
        <taxon>Lithospermum</taxon>
    </lineage>
</organism>
<dbReference type="PANTHER" id="PTHR33349:SF1">
    <property type="entry name" value="EMB|CAB62594.1"/>
    <property type="match status" value="1"/>
</dbReference>
<feature type="region of interest" description="Disordered" evidence="1">
    <location>
        <begin position="381"/>
        <end position="442"/>
    </location>
</feature>
<dbReference type="GO" id="GO:0005516">
    <property type="term" value="F:calmodulin binding"/>
    <property type="evidence" value="ECO:0007669"/>
    <property type="project" value="InterPro"/>
</dbReference>
<gene>
    <name evidence="3" type="ORF">LIER_01989</name>
</gene>
<proteinExistence type="predicted"/>
<feature type="compositionally biased region" description="Polar residues" evidence="1">
    <location>
        <begin position="33"/>
        <end position="54"/>
    </location>
</feature>
<dbReference type="PANTHER" id="PTHR33349">
    <property type="entry name" value="EMB|CAB62594.1"/>
    <property type="match status" value="1"/>
</dbReference>
<feature type="compositionally biased region" description="Polar residues" evidence="1">
    <location>
        <begin position="113"/>
        <end position="129"/>
    </location>
</feature>
<comment type="caution">
    <text evidence="3">The sequence shown here is derived from an EMBL/GenBank/DDBJ whole genome shotgun (WGS) entry which is preliminary data.</text>
</comment>
<evidence type="ECO:0000313" key="4">
    <source>
        <dbReference type="Proteomes" id="UP001454036"/>
    </source>
</evidence>
<evidence type="ECO:0000259" key="2">
    <source>
        <dbReference type="SMART" id="SM01054"/>
    </source>
</evidence>
<protein>
    <recommendedName>
        <fullName evidence="2">Calmodulin-binding domain-containing protein</fullName>
    </recommendedName>
</protein>
<dbReference type="AlphaFoldDB" id="A0AAV3NMY4"/>
<feature type="compositionally biased region" description="Polar residues" evidence="1">
    <location>
        <begin position="7"/>
        <end position="17"/>
    </location>
</feature>
<feature type="region of interest" description="Disordered" evidence="1">
    <location>
        <begin position="1"/>
        <end position="58"/>
    </location>
</feature>
<feature type="compositionally biased region" description="Basic and acidic residues" evidence="1">
    <location>
        <begin position="219"/>
        <end position="236"/>
    </location>
</feature>
<reference evidence="3 4" key="1">
    <citation type="submission" date="2024-01" db="EMBL/GenBank/DDBJ databases">
        <title>The complete chloroplast genome sequence of Lithospermum erythrorhizon: insights into the phylogenetic relationship among Boraginaceae species and the maternal lineages of purple gromwells.</title>
        <authorList>
            <person name="Okada T."/>
            <person name="Watanabe K."/>
        </authorList>
    </citation>
    <scope>NUCLEOTIDE SEQUENCE [LARGE SCALE GENOMIC DNA]</scope>
</reference>
<dbReference type="SMART" id="SM01054">
    <property type="entry name" value="CaM_binding"/>
    <property type="match status" value="1"/>
</dbReference>
<dbReference type="Pfam" id="PF07839">
    <property type="entry name" value="CaM_binding"/>
    <property type="match status" value="1"/>
</dbReference>
<evidence type="ECO:0000256" key="1">
    <source>
        <dbReference type="SAM" id="MobiDB-lite"/>
    </source>
</evidence>
<accession>A0AAV3NMY4</accession>
<feature type="region of interest" description="Disordered" evidence="1">
    <location>
        <begin position="113"/>
        <end position="160"/>
    </location>
</feature>
<dbReference type="InterPro" id="IPR012417">
    <property type="entry name" value="CaM-bd_dom_pln"/>
</dbReference>
<sequence>MAHGDENSSLDLQTNTLDGELLGKKPIKKTSHPIGNSSATYQRRASVSSSFNGDSSRRDASVKFITPNNRETVIPHYLRASTGSCHDFCKYGKNHTSEVKPWHSFPKRVAKTPSTKLCSKENSISVESNKVTEVKHRPPRGTRTHAEDLNPSPDSKTISQDFSKSIKNEVSLPPKEVKLTPDKLETETELKTSNMPLRHAPLLQPKAVLVKVSPSSKTSEGKHNKGKIDREIKDGKLPQASYPSLSSHDSQGELRRSRKHSDVMGRKTVTESVSCQREVQRPSDNLPSSMVSINKIRHLTSRKNSNSKVVPLIDQNEIQNSVHVKQPKNEKISVKTLCSSEKGTARNIAKSIRNRGVAASSHNHDQIEADTIACNHGDWEKEEGEGERNVETGGGLDDAATEQIRTNKDASEGTRKEGVESKVNRTLTKGTTSPKDKNSSPLKLNFRRGKVVQLHSDHNTPIRLKFRCGRILLGNKDGMASVKKICMKKRVVDDKDFADPSSKKVVLRHQDVQDKKNGPGLLNNVIEEAASKLIESKKSKVRALVGAFETVISLQES</sequence>